<feature type="compositionally biased region" description="Basic residues" evidence="1">
    <location>
        <begin position="48"/>
        <end position="57"/>
    </location>
</feature>
<dbReference type="EMBL" id="LUHQ01000001">
    <property type="protein sequence ID" value="OAP17042.1"/>
    <property type="molecule type" value="Genomic_DNA"/>
</dbReference>
<comment type="caution">
    <text evidence="2">The sequence shown here is derived from an EMBL/GenBank/DDBJ whole genome shotgun (WGS) entry which is preliminary data.</text>
</comment>
<reference evidence="3" key="1">
    <citation type="journal article" date="2016" name="Proc. Natl. Acad. Sci. U.S.A.">
        <title>Chromosome-level assembly of Arabidopsis thaliana Ler reveals the extent of translocation and inversion polymorphisms.</title>
        <authorList>
            <person name="Zapata L."/>
            <person name="Ding J."/>
            <person name="Willing E.M."/>
            <person name="Hartwig B."/>
            <person name="Bezdan D."/>
            <person name="Jiao W.B."/>
            <person name="Patel V."/>
            <person name="Velikkakam James G."/>
            <person name="Koornneef M."/>
            <person name="Ossowski S."/>
            <person name="Schneeberger K."/>
        </authorList>
    </citation>
    <scope>NUCLEOTIDE SEQUENCE [LARGE SCALE GENOMIC DNA]</scope>
    <source>
        <strain evidence="3">cv. Landsberg erecta</strain>
    </source>
</reference>
<protein>
    <submittedName>
        <fullName evidence="2">Uncharacterized protein</fullName>
    </submittedName>
</protein>
<organism evidence="2 3">
    <name type="scientific">Arabidopsis thaliana</name>
    <name type="common">Mouse-ear cress</name>
    <dbReference type="NCBI Taxonomy" id="3702"/>
    <lineage>
        <taxon>Eukaryota</taxon>
        <taxon>Viridiplantae</taxon>
        <taxon>Streptophyta</taxon>
        <taxon>Embryophyta</taxon>
        <taxon>Tracheophyta</taxon>
        <taxon>Spermatophyta</taxon>
        <taxon>Magnoliopsida</taxon>
        <taxon>eudicotyledons</taxon>
        <taxon>Gunneridae</taxon>
        <taxon>Pentapetalae</taxon>
        <taxon>rosids</taxon>
        <taxon>malvids</taxon>
        <taxon>Brassicales</taxon>
        <taxon>Brassicaceae</taxon>
        <taxon>Camelineae</taxon>
        <taxon>Arabidopsis</taxon>
    </lineage>
</organism>
<feature type="compositionally biased region" description="Basic and acidic residues" evidence="1">
    <location>
        <begin position="58"/>
        <end position="67"/>
    </location>
</feature>
<name>A0A178WIW8_ARATH</name>
<evidence type="ECO:0000313" key="3">
    <source>
        <dbReference type="Proteomes" id="UP000078284"/>
    </source>
</evidence>
<feature type="region of interest" description="Disordered" evidence="1">
    <location>
        <begin position="47"/>
        <end position="67"/>
    </location>
</feature>
<feature type="compositionally biased region" description="Basic residues" evidence="1">
    <location>
        <begin position="9"/>
        <end position="24"/>
    </location>
</feature>
<evidence type="ECO:0000256" key="1">
    <source>
        <dbReference type="SAM" id="MobiDB-lite"/>
    </source>
</evidence>
<evidence type="ECO:0000313" key="2">
    <source>
        <dbReference type="EMBL" id="OAP17042.1"/>
    </source>
</evidence>
<accession>A0A178WIW8</accession>
<dbReference type="AlphaFoldDB" id="A0A178WIW8"/>
<sequence>MVPETFLQHKTHHHRHHTHHHHRNSMAEKPNHQVMEYEDLSHDVMKTSSHHMRKVKSEKKAKDEDVDKEAENFINLKHRKFNNCII</sequence>
<dbReference type="Proteomes" id="UP000078284">
    <property type="component" value="Chromosome 1"/>
</dbReference>
<gene>
    <name evidence="2" type="ordered locus">AXX17_At1g61860</name>
</gene>
<feature type="region of interest" description="Disordered" evidence="1">
    <location>
        <begin position="1"/>
        <end position="31"/>
    </location>
</feature>
<proteinExistence type="predicted"/>